<evidence type="ECO:0000313" key="2">
    <source>
        <dbReference type="Proteomes" id="UP000799441"/>
    </source>
</evidence>
<evidence type="ECO:0000313" key="1">
    <source>
        <dbReference type="EMBL" id="KAF2718293.1"/>
    </source>
</evidence>
<evidence type="ECO:0008006" key="3">
    <source>
        <dbReference type="Google" id="ProtNLM"/>
    </source>
</evidence>
<dbReference type="AlphaFoldDB" id="A0A9P4Q0F7"/>
<comment type="caution">
    <text evidence="1">The sequence shown here is derived from an EMBL/GenBank/DDBJ whole genome shotgun (WGS) entry which is preliminary data.</text>
</comment>
<accession>A0A9P4Q0F7</accession>
<keyword evidence="2" id="KW-1185">Reference proteome</keyword>
<name>A0A9P4Q0F7_9PEZI</name>
<dbReference type="EMBL" id="MU003827">
    <property type="protein sequence ID" value="KAF2718293.1"/>
    <property type="molecule type" value="Genomic_DNA"/>
</dbReference>
<organism evidence="1 2">
    <name type="scientific">Polychaeton citri CBS 116435</name>
    <dbReference type="NCBI Taxonomy" id="1314669"/>
    <lineage>
        <taxon>Eukaryota</taxon>
        <taxon>Fungi</taxon>
        <taxon>Dikarya</taxon>
        <taxon>Ascomycota</taxon>
        <taxon>Pezizomycotina</taxon>
        <taxon>Dothideomycetes</taxon>
        <taxon>Dothideomycetidae</taxon>
        <taxon>Capnodiales</taxon>
        <taxon>Capnodiaceae</taxon>
        <taxon>Polychaeton</taxon>
    </lineage>
</organism>
<dbReference type="Proteomes" id="UP000799441">
    <property type="component" value="Unassembled WGS sequence"/>
</dbReference>
<dbReference type="OrthoDB" id="3539644at2759"/>
<protein>
    <recommendedName>
        <fullName evidence="3">Adhesin domain-containing protein</fullName>
    </recommendedName>
</protein>
<proteinExistence type="predicted"/>
<sequence length="435" mass="47040">MGPPSDPHLQHPNTNHCKFVHSSNYYVEQFNLRDMQQANFTIIELIERSRHVNGGVTGTLTIVPVKESEKFDISIVAHMATTAAWKVKGFDIIATDTVFEVREPAFERTGGSQQDPACLDVAIKVYVRKGAVLDNFHVSTLNLGIASEGALFQHGTSQALDDVVSITNSSLLSTVKGNIDLPYWRSRKTYVSSVSGSIKGDYALLDLLSVSSQSGSVRIGVDPQHADKQHPKPAWLKTKTVSGSIDIGLITRSDTPDRDYKTLVTSMSGSIKGTFLLGTEASFETASGSMQLAIHPHEIGQKHPRLSTKTHSGQTTVEIVEPYVSEFYLRSRAEADRLAAQANGMFDSGMLSSLDSSHSTSSASINLKYPDEWTGRIAAQSVSGSIKLKGEGVHVDVAQEIPGFKKTLAHKGFGSGLTDIRSVSGSIDFLAGFVD</sequence>
<gene>
    <name evidence="1" type="ORF">K431DRAFT_231190</name>
</gene>
<reference evidence="1" key="1">
    <citation type="journal article" date="2020" name="Stud. Mycol.">
        <title>101 Dothideomycetes genomes: a test case for predicting lifestyles and emergence of pathogens.</title>
        <authorList>
            <person name="Haridas S."/>
            <person name="Albert R."/>
            <person name="Binder M."/>
            <person name="Bloem J."/>
            <person name="Labutti K."/>
            <person name="Salamov A."/>
            <person name="Andreopoulos B."/>
            <person name="Baker S."/>
            <person name="Barry K."/>
            <person name="Bills G."/>
            <person name="Bluhm B."/>
            <person name="Cannon C."/>
            <person name="Castanera R."/>
            <person name="Culley D."/>
            <person name="Daum C."/>
            <person name="Ezra D."/>
            <person name="Gonzalez J."/>
            <person name="Henrissat B."/>
            <person name="Kuo A."/>
            <person name="Liang C."/>
            <person name="Lipzen A."/>
            <person name="Lutzoni F."/>
            <person name="Magnuson J."/>
            <person name="Mondo S."/>
            <person name="Nolan M."/>
            <person name="Ohm R."/>
            <person name="Pangilinan J."/>
            <person name="Park H.-J."/>
            <person name="Ramirez L."/>
            <person name="Alfaro M."/>
            <person name="Sun H."/>
            <person name="Tritt A."/>
            <person name="Yoshinaga Y."/>
            <person name="Zwiers L.-H."/>
            <person name="Turgeon B."/>
            <person name="Goodwin S."/>
            <person name="Spatafora J."/>
            <person name="Crous P."/>
            <person name="Grigoriev I."/>
        </authorList>
    </citation>
    <scope>NUCLEOTIDE SEQUENCE</scope>
    <source>
        <strain evidence="1">CBS 116435</strain>
    </source>
</reference>